<feature type="region of interest" description="Disordered" evidence="1">
    <location>
        <begin position="90"/>
        <end position="114"/>
    </location>
</feature>
<reference evidence="2 3" key="1">
    <citation type="journal article" date="2016" name="PLoS ONE">
        <title>Complete Genome Sequence and Comparative Genomics of a Novel Myxobacterium Myxococcus hansupus.</title>
        <authorList>
            <person name="Sharma G."/>
            <person name="Narwani T."/>
            <person name="Subramanian S."/>
        </authorList>
    </citation>
    <scope>NUCLEOTIDE SEQUENCE [LARGE SCALE GENOMIC DNA]</scope>
    <source>
        <strain evidence="3">mixupus</strain>
    </source>
</reference>
<sequence length="353" mass="39355">MAPGIFEIEGRDYWTDPFKFTSQVLRKFVPEDRYGLFLDAPARADLRTDDRIPLLSLYAVKQQDARIYDPWSTAHLVGVRLEDRTLDITPLAEPPEQPGLFDQDDPDPAPPGNGAMAIVEQTDALRLETMQQPGTYLLLALMLDRTSNRVQVQVTRSVPGYQDEEVTRFLESLKQQPPPPEPVRYAPGEDERQFQARPDSPPAPEAPGITVHGERVFLYEPGKPAWIRGTFHVPVLAHERVPPKPEPSVEEDDDGHGQPRPVAIIPVSLVVIGSRTGGAEVISLRVPCFQDTPVEAGALVTGHFEYDLFQHPAFRGKAQTHFVYAFCGEALSGPTRMAVVTRDMLDLGSRRRP</sequence>
<dbReference type="RefSeq" id="WP_002638215.1">
    <property type="nucleotide sequence ID" value="NZ_CP012109.1"/>
</dbReference>
<evidence type="ECO:0000256" key="1">
    <source>
        <dbReference type="SAM" id="MobiDB-lite"/>
    </source>
</evidence>
<dbReference type="EMBL" id="CP012109">
    <property type="protein sequence ID" value="AKQ70161.1"/>
    <property type="molecule type" value="Genomic_DNA"/>
</dbReference>
<feature type="region of interest" description="Disordered" evidence="1">
    <location>
        <begin position="241"/>
        <end position="260"/>
    </location>
</feature>
<dbReference type="Proteomes" id="UP000009026">
    <property type="component" value="Chromosome"/>
</dbReference>
<evidence type="ECO:0000313" key="2">
    <source>
        <dbReference type="EMBL" id="AKQ70161.1"/>
    </source>
</evidence>
<name>A0A0H4X3D4_9BACT</name>
<keyword evidence="3" id="KW-1185">Reference proteome</keyword>
<gene>
    <name evidence="2" type="ORF">A176_007073</name>
</gene>
<feature type="region of interest" description="Disordered" evidence="1">
    <location>
        <begin position="171"/>
        <end position="208"/>
    </location>
</feature>
<proteinExistence type="predicted"/>
<dbReference type="PATRIC" id="fig|1297742.4.peg.7184"/>
<dbReference type="AlphaFoldDB" id="A0A0H4X3D4"/>
<dbReference type="STRING" id="1297742.A176_007073"/>
<organism evidence="2 3">
    <name type="scientific">Pseudomyxococcus hansupus</name>
    <dbReference type="NCBI Taxonomy" id="1297742"/>
    <lineage>
        <taxon>Bacteria</taxon>
        <taxon>Pseudomonadati</taxon>
        <taxon>Myxococcota</taxon>
        <taxon>Myxococcia</taxon>
        <taxon>Myxococcales</taxon>
        <taxon>Cystobacterineae</taxon>
        <taxon>Myxococcaceae</taxon>
        <taxon>Pseudomyxococcus</taxon>
    </lineage>
</organism>
<evidence type="ECO:0000313" key="3">
    <source>
        <dbReference type="Proteomes" id="UP000009026"/>
    </source>
</evidence>
<dbReference type="KEGG" id="mym:A176_007073"/>
<protein>
    <submittedName>
        <fullName evidence="2">Uncharacterized protein</fullName>
    </submittedName>
</protein>
<accession>A0A0H4X3D4</accession>